<proteinExistence type="predicted"/>
<keyword evidence="2" id="KW-1185">Reference proteome</keyword>
<accession>A0A8J3Q774</accession>
<organism evidence="1 2">
    <name type="scientific">Rhizocola hellebori</name>
    <dbReference type="NCBI Taxonomy" id="1392758"/>
    <lineage>
        <taxon>Bacteria</taxon>
        <taxon>Bacillati</taxon>
        <taxon>Actinomycetota</taxon>
        <taxon>Actinomycetes</taxon>
        <taxon>Micromonosporales</taxon>
        <taxon>Micromonosporaceae</taxon>
        <taxon>Rhizocola</taxon>
    </lineage>
</organism>
<gene>
    <name evidence="1" type="ORF">Rhe02_34100</name>
</gene>
<dbReference type="AlphaFoldDB" id="A0A8J3Q774"/>
<dbReference type="EMBL" id="BONY01000018">
    <property type="protein sequence ID" value="GIH05343.1"/>
    <property type="molecule type" value="Genomic_DNA"/>
</dbReference>
<protein>
    <submittedName>
        <fullName evidence="1">Uncharacterized protein</fullName>
    </submittedName>
</protein>
<reference evidence="1" key="1">
    <citation type="submission" date="2021-01" db="EMBL/GenBank/DDBJ databases">
        <title>Whole genome shotgun sequence of Rhizocola hellebori NBRC 109834.</title>
        <authorList>
            <person name="Komaki H."/>
            <person name="Tamura T."/>
        </authorList>
    </citation>
    <scope>NUCLEOTIDE SEQUENCE</scope>
    <source>
        <strain evidence="1">NBRC 109834</strain>
    </source>
</reference>
<evidence type="ECO:0000313" key="2">
    <source>
        <dbReference type="Proteomes" id="UP000612899"/>
    </source>
</evidence>
<name>A0A8J3Q774_9ACTN</name>
<dbReference type="Proteomes" id="UP000612899">
    <property type="component" value="Unassembled WGS sequence"/>
</dbReference>
<comment type="caution">
    <text evidence="1">The sequence shown here is derived from an EMBL/GenBank/DDBJ whole genome shotgun (WGS) entry which is preliminary data.</text>
</comment>
<sequence>MGLFRSDPEVDGEIAAVLLTQDKAVLRAIARHQPRFRQIRHPEERLVLAAGDDMSPPRTAIIAGRRMFIFAPGTHIPERVVDVAEIDRASLAEPAAVCLNELNLGFWFKFRRSAEALAFATQVNKAILESRPRSVPHLFPDYYVEILTSADITPTFENVARLVGRTVAMFGGQAGAFCAQTGNRATFDVFLRTFAPSAVLEDQSNVVDEMVDWLWARNPGFHFGIKRQLMRWREGLRASEGTFLDGGNVLPWMWDTGAEGAVKMWTLVFNDTKPSSPAPC</sequence>
<evidence type="ECO:0000313" key="1">
    <source>
        <dbReference type="EMBL" id="GIH05343.1"/>
    </source>
</evidence>